<gene>
    <name evidence="8" type="ORF">SASPL_114648</name>
</gene>
<dbReference type="PANTHER" id="PTHR10434:SF60">
    <property type="entry name" value="1-ACYL-SN-GLYCEROL-3-PHOSPHATE ACYLTRANSFERASE LPAT1, CHLOROPLASTIC"/>
    <property type="match status" value="1"/>
</dbReference>
<evidence type="ECO:0000256" key="1">
    <source>
        <dbReference type="ARBA" id="ARBA00008655"/>
    </source>
</evidence>
<feature type="domain" description="Phospholipid/glycerol acyltransferase" evidence="7">
    <location>
        <begin position="232"/>
        <end position="345"/>
    </location>
</feature>
<dbReference type="SMART" id="SM00563">
    <property type="entry name" value="PlsC"/>
    <property type="match status" value="1"/>
</dbReference>
<dbReference type="PANTHER" id="PTHR10434">
    <property type="entry name" value="1-ACYL-SN-GLYCEROL-3-PHOSPHATE ACYLTRANSFERASE"/>
    <property type="match status" value="1"/>
</dbReference>
<dbReference type="NCBIfam" id="TIGR00530">
    <property type="entry name" value="AGP_acyltrn"/>
    <property type="match status" value="1"/>
</dbReference>
<dbReference type="Proteomes" id="UP000298416">
    <property type="component" value="Unassembled WGS sequence"/>
</dbReference>
<evidence type="ECO:0000256" key="3">
    <source>
        <dbReference type="ARBA" id="ARBA00023315"/>
    </source>
</evidence>
<organism evidence="8">
    <name type="scientific">Salvia splendens</name>
    <name type="common">Scarlet sage</name>
    <dbReference type="NCBI Taxonomy" id="180675"/>
    <lineage>
        <taxon>Eukaryota</taxon>
        <taxon>Viridiplantae</taxon>
        <taxon>Streptophyta</taxon>
        <taxon>Embryophyta</taxon>
        <taxon>Tracheophyta</taxon>
        <taxon>Spermatophyta</taxon>
        <taxon>Magnoliopsida</taxon>
        <taxon>eudicotyledons</taxon>
        <taxon>Gunneridae</taxon>
        <taxon>Pentapetalae</taxon>
        <taxon>asterids</taxon>
        <taxon>lamiids</taxon>
        <taxon>Lamiales</taxon>
        <taxon>Lamiaceae</taxon>
        <taxon>Nepetoideae</taxon>
        <taxon>Mentheae</taxon>
        <taxon>Salviinae</taxon>
        <taxon>Salvia</taxon>
        <taxon>Salvia subgen. Calosphace</taxon>
        <taxon>core Calosphace</taxon>
    </lineage>
</organism>
<dbReference type="InterPro" id="IPR002123">
    <property type="entry name" value="Plipid/glycerol_acylTrfase"/>
</dbReference>
<feature type="transmembrane region" description="Helical" evidence="6">
    <location>
        <begin position="262"/>
        <end position="280"/>
    </location>
</feature>
<dbReference type="EC" id="2.3.1.51" evidence="4"/>
<dbReference type="GO" id="GO:0003841">
    <property type="term" value="F:1-acylglycerol-3-phosphate O-acyltransferase activity"/>
    <property type="evidence" value="ECO:0007669"/>
    <property type="project" value="UniProtKB-UniRule"/>
</dbReference>
<keyword evidence="6" id="KW-1133">Transmembrane helix</keyword>
<reference evidence="8" key="1">
    <citation type="submission" date="2018-01" db="EMBL/GenBank/DDBJ databases">
        <authorList>
            <person name="Mao J.F."/>
        </authorList>
    </citation>
    <scope>NUCLEOTIDE SEQUENCE</scope>
    <source>
        <strain evidence="8">Huo1</strain>
        <tissue evidence="8">Leaf</tissue>
    </source>
</reference>
<feature type="region of interest" description="Disordered" evidence="5">
    <location>
        <begin position="1"/>
        <end position="54"/>
    </location>
</feature>
<dbReference type="SUPFAM" id="SSF69593">
    <property type="entry name" value="Glycerol-3-phosphate (1)-acyltransferase"/>
    <property type="match status" value="1"/>
</dbReference>
<evidence type="ECO:0000259" key="7">
    <source>
        <dbReference type="SMART" id="SM00563"/>
    </source>
</evidence>
<comment type="domain">
    <text evidence="4">The HXXXXD motif is essential for acyltransferase activity and may constitute the binding site for the phosphate moiety of the glycerol-3-phosphate.</text>
</comment>
<keyword evidence="4" id="KW-0594">Phospholipid biosynthesis</keyword>
<dbReference type="GO" id="GO:0006654">
    <property type="term" value="P:phosphatidic acid biosynthetic process"/>
    <property type="evidence" value="ECO:0007669"/>
    <property type="project" value="TreeGrafter"/>
</dbReference>
<evidence type="ECO:0000256" key="4">
    <source>
        <dbReference type="RuleBase" id="RU361267"/>
    </source>
</evidence>
<keyword evidence="6" id="KW-0472">Membrane</keyword>
<dbReference type="GO" id="GO:0016020">
    <property type="term" value="C:membrane"/>
    <property type="evidence" value="ECO:0007669"/>
    <property type="project" value="InterPro"/>
</dbReference>
<comment type="similarity">
    <text evidence="1 4">Belongs to the 1-acyl-sn-glycerol-3-phosphate acyltransferase family.</text>
</comment>
<evidence type="ECO:0000256" key="2">
    <source>
        <dbReference type="ARBA" id="ARBA00022679"/>
    </source>
</evidence>
<feature type="transmembrane region" description="Helical" evidence="6">
    <location>
        <begin position="164"/>
        <end position="183"/>
    </location>
</feature>
<evidence type="ECO:0000256" key="6">
    <source>
        <dbReference type="SAM" id="Phobius"/>
    </source>
</evidence>
<keyword evidence="4" id="KW-0443">Lipid metabolism</keyword>
<evidence type="ECO:0000313" key="8">
    <source>
        <dbReference type="EMBL" id="KAG6424233.1"/>
    </source>
</evidence>
<comment type="catalytic activity">
    <reaction evidence="4">
        <text>a 1-acyl-sn-glycero-3-phosphate + an acyl-CoA = a 1,2-diacyl-sn-glycero-3-phosphate + CoA</text>
        <dbReference type="Rhea" id="RHEA:19709"/>
        <dbReference type="ChEBI" id="CHEBI:57287"/>
        <dbReference type="ChEBI" id="CHEBI:57970"/>
        <dbReference type="ChEBI" id="CHEBI:58342"/>
        <dbReference type="ChEBI" id="CHEBI:58608"/>
        <dbReference type="EC" id="2.3.1.51"/>
    </reaction>
</comment>
<protein>
    <recommendedName>
        <fullName evidence="4">1-acyl-sn-glycerol-3-phosphate acyltransferase</fullName>
        <ecNumber evidence="4">2.3.1.51</ecNumber>
    </recommendedName>
</protein>
<name>A0A8X8Y6G5_SALSN</name>
<keyword evidence="9" id="KW-1185">Reference proteome</keyword>
<keyword evidence="4" id="KW-1208">Phospholipid metabolism</keyword>
<dbReference type="EMBL" id="PNBA02000005">
    <property type="protein sequence ID" value="KAG6424233.1"/>
    <property type="molecule type" value="Genomic_DNA"/>
</dbReference>
<dbReference type="CDD" id="cd07989">
    <property type="entry name" value="LPLAT_AGPAT-like"/>
    <property type="match status" value="1"/>
</dbReference>
<dbReference type="Pfam" id="PF01553">
    <property type="entry name" value="Acyltransferase"/>
    <property type="match status" value="1"/>
</dbReference>
<keyword evidence="2 4" id="KW-0808">Transferase</keyword>
<reference evidence="8" key="2">
    <citation type="submission" date="2020-08" db="EMBL/GenBank/DDBJ databases">
        <title>Plant Genome Project.</title>
        <authorList>
            <person name="Zhang R.-G."/>
        </authorList>
    </citation>
    <scope>NUCLEOTIDE SEQUENCE</scope>
    <source>
        <strain evidence="8">Huo1</strain>
        <tissue evidence="8">Leaf</tissue>
    </source>
</reference>
<evidence type="ECO:0000256" key="5">
    <source>
        <dbReference type="SAM" id="MobiDB-lite"/>
    </source>
</evidence>
<proteinExistence type="inferred from homology"/>
<comment type="caution">
    <text evidence="8">The sequence shown here is derived from an EMBL/GenBank/DDBJ whole genome shotgun (WGS) entry which is preliminary data.</text>
</comment>
<evidence type="ECO:0000313" key="9">
    <source>
        <dbReference type="Proteomes" id="UP000298416"/>
    </source>
</evidence>
<keyword evidence="4" id="KW-0444">Lipid biosynthesis</keyword>
<dbReference type="AlphaFoldDB" id="A0A8X8Y6G5"/>
<accession>A0A8X8Y6G5</accession>
<sequence length="394" mass="44222">MGTRHVSLARGGTARPVSRRDGRRLGTGWSLQRVPRRTRPSGTRREPGAGRVVDGLSSPIPHPLASSHGFQFGWVALKQNTQRYSETYGHPHETICGLRKKHYPFQSVLSHEEELHRTYNGCGCRRRRRVLRDLVVRSELADAGTAGASYPSSEIWFNSKLRGICFYIVTSLAAITLFVPMVLQHPLVLMFDRYRRKAQYLIAKGWAFLTVSPFFKIEYEGLENLPRTDTPAMYVSNHQSFLDIHTLLTLGISFKFISKTSIFLYPIIGWAMFLLGVIPLKRTDSRGQLECLKQCISLIKKGPSVFFFPEGTRSRDGKLGTFKKGAFTIAAKTGVPVVPITLIGTGKIMPPGMEREVNPGSVKVIVHPYIVGNHPDELCKEARNIIAQDLNNFE</sequence>
<keyword evidence="6" id="KW-0812">Transmembrane</keyword>
<keyword evidence="3 4" id="KW-0012">Acyltransferase</keyword>
<dbReference type="InterPro" id="IPR004552">
    <property type="entry name" value="AGP_acyltrans"/>
</dbReference>